<dbReference type="EMBL" id="CP038908">
    <property type="protein sequence ID" value="QGO04928.1"/>
    <property type="molecule type" value="Genomic_DNA"/>
</dbReference>
<dbReference type="AlphaFoldDB" id="A0A9Q6LSH7"/>
<evidence type="ECO:0000313" key="1">
    <source>
        <dbReference type="EMBL" id="QGO04928.1"/>
    </source>
</evidence>
<dbReference type="RefSeq" id="WP_054300203.1">
    <property type="nucleotide sequence ID" value="NZ_CP012413.1"/>
</dbReference>
<name>A0A9Q6LSH7_PISSA</name>
<sequence length="152" mass="17565">MKPMKVIRSVKENLIEFVNDKVDLCKLINFRFDYKKMEVVLILKIAASPIPFEMTAVEIASCDHWINQFSRLEVRLITYLACCELNDLMPLMLISHRVDSGKVILTFFDNESKSSLDTDIEDFVKNEMYMSRVKNDQKNVSVATSVGILHIQ</sequence>
<evidence type="ECO:0000313" key="2">
    <source>
        <dbReference type="Proteomes" id="UP000422232"/>
    </source>
</evidence>
<accession>A0A9Q6LSH7</accession>
<organism evidence="1 2">
    <name type="scientific">Piscirickettsia salmonis</name>
    <dbReference type="NCBI Taxonomy" id="1238"/>
    <lineage>
        <taxon>Bacteria</taxon>
        <taxon>Pseudomonadati</taxon>
        <taxon>Pseudomonadota</taxon>
        <taxon>Gammaproteobacteria</taxon>
        <taxon>Thiotrichales</taxon>
        <taxon>Piscirickettsiaceae</taxon>
        <taxon>Piscirickettsia</taxon>
    </lineage>
</organism>
<keyword evidence="2" id="KW-1185">Reference proteome</keyword>
<protein>
    <submittedName>
        <fullName evidence="1">Uncharacterized protein</fullName>
    </submittedName>
</protein>
<dbReference type="Proteomes" id="UP000422232">
    <property type="component" value="Chromosome"/>
</dbReference>
<reference evidence="1 2" key="1">
    <citation type="submission" date="2019-04" db="EMBL/GenBank/DDBJ databases">
        <title>Complete genome sequencing of Piscirickettsia salmonis strain Psal-009.</title>
        <authorList>
            <person name="Schober I."/>
            <person name="Bunk B."/>
            <person name="Sproer C."/>
            <person name="Carril G.P."/>
            <person name="Riedel T."/>
            <person name="Flores-Herrera P.A."/>
            <person name="Nourdin-Galindo G."/>
            <person name="Marshall S.H."/>
            <person name="Overmann J."/>
        </authorList>
    </citation>
    <scope>NUCLEOTIDE SEQUENCE [LARGE SCALE GENOMIC DNA]</scope>
    <source>
        <strain evidence="1 2">Psal-009</strain>
    </source>
</reference>
<gene>
    <name evidence="1" type="ORF">Psal009_00807</name>
</gene>
<proteinExistence type="predicted"/>